<gene>
    <name evidence="2" type="ORF">PtA15_9A312</name>
</gene>
<dbReference type="EMBL" id="CP110429">
    <property type="protein sequence ID" value="WAQ88187.1"/>
    <property type="molecule type" value="Genomic_DNA"/>
</dbReference>
<evidence type="ECO:0000313" key="2">
    <source>
        <dbReference type="EMBL" id="WAQ88187.1"/>
    </source>
</evidence>
<dbReference type="Proteomes" id="UP001164743">
    <property type="component" value="Chromosome 9A"/>
</dbReference>
<name>A0ABY7CW35_9BASI</name>
<proteinExistence type="predicted"/>
<organism evidence="2 3">
    <name type="scientific">Puccinia triticina</name>
    <dbReference type="NCBI Taxonomy" id="208348"/>
    <lineage>
        <taxon>Eukaryota</taxon>
        <taxon>Fungi</taxon>
        <taxon>Dikarya</taxon>
        <taxon>Basidiomycota</taxon>
        <taxon>Pucciniomycotina</taxon>
        <taxon>Pucciniomycetes</taxon>
        <taxon>Pucciniales</taxon>
        <taxon>Pucciniaceae</taxon>
        <taxon>Puccinia</taxon>
    </lineage>
</organism>
<evidence type="ECO:0000313" key="3">
    <source>
        <dbReference type="Proteomes" id="UP001164743"/>
    </source>
</evidence>
<sequence>MLSKGYPSASAHKKIQGHDLSGKQPLQKGSWTQGRCHHEEGLSWPGPWELNSLTGTGLPEYSVYEPSAMEPTIQLPSINATLLAGASGFDGDPQNRAAGTLLKKESSYPQGASADSHCPTLKRP</sequence>
<evidence type="ECO:0000256" key="1">
    <source>
        <dbReference type="SAM" id="MobiDB-lite"/>
    </source>
</evidence>
<protein>
    <submittedName>
        <fullName evidence="2">Uncharacterized protein</fullName>
    </submittedName>
</protein>
<dbReference type="RefSeq" id="XP_053023742.1">
    <property type="nucleotide sequence ID" value="XM_053172509.1"/>
</dbReference>
<feature type="region of interest" description="Disordered" evidence="1">
    <location>
        <begin position="1"/>
        <end position="46"/>
    </location>
</feature>
<dbReference type="GeneID" id="77813404"/>
<accession>A0ABY7CW35</accession>
<reference evidence="2" key="1">
    <citation type="submission" date="2022-10" db="EMBL/GenBank/DDBJ databases">
        <title>Puccinia triticina Genome sequencing and assembly.</title>
        <authorList>
            <person name="Li C."/>
        </authorList>
    </citation>
    <scope>NUCLEOTIDE SEQUENCE</scope>
    <source>
        <strain evidence="2">Pt15</strain>
    </source>
</reference>
<keyword evidence="3" id="KW-1185">Reference proteome</keyword>
<feature type="region of interest" description="Disordered" evidence="1">
    <location>
        <begin position="84"/>
        <end position="124"/>
    </location>
</feature>